<dbReference type="EMBL" id="KY523104">
    <property type="protein sequence ID" value="QKU35136.1"/>
    <property type="molecule type" value="Genomic_DNA"/>
</dbReference>
<dbReference type="RefSeq" id="YP_010781791.1">
    <property type="nucleotide sequence ID" value="NC_075039.1"/>
</dbReference>
<evidence type="ECO:0000313" key="1">
    <source>
        <dbReference type="EMBL" id="QKU35136.1"/>
    </source>
</evidence>
<sequence length="440" mass="49700">MEKFKTLYEICLDERNINDLLEVIRSDIKLSERSIPKCALMMQDIMKKNINKLTRPPRNKDEFKVLVRYLNKLCVSTIIDIIAKKYPDLQISRKVQVSKEQMRRDRDVWGDRQNHVQDRPYARSRREYDDDETFYSMRPNDIGVSGTDNDNGGYASAFGNHLITNLPLGQKQPQVFNQGSQRGESQFEQRFQQLVNERNYGIGQQQKPETPDFTLDGTGEEVKRQKMMRKMQEQMGGMGGMMGMQNGMNGMMGNGMPMGMGGMSVDDPYASILGAGAPQQSMGQQQQMNPFMGMGNPLMPMSSTNMMADQLGFNSMNNFQNGFGINQPVSAKSMQLSNDYERKLAERRMVDLETNQPQTSSQNYGNQMAMMGNMQMPGMTGSSQMPGMMGSSQMPGMMGSNQMPNMMGNMQMPNMMGNMPMPNMPNMMGSMQMPGIMPNM</sequence>
<dbReference type="GeneID" id="80518555"/>
<name>A0A6N1NUB2_9VIRU</name>
<reference evidence="1" key="2">
    <citation type="journal article" date="2018" name="Nat. Commun.">
        <title>Tailed giant Tupanvirus possesses the most complete translational apparatus of the known virosphere.</title>
        <authorList>
            <person name="Abrahao J."/>
            <person name="Silva L."/>
            <person name="Silva L.S."/>
            <person name="Khalil J.Y.B."/>
            <person name="Rodrigues R."/>
            <person name="Arantes T."/>
            <person name="Assis F."/>
            <person name="Boratto P."/>
            <person name="Andrade M."/>
            <person name="Kroon E.G."/>
            <person name="Ribeiro B."/>
            <person name="Bergier I."/>
            <person name="Seligmann H."/>
            <person name="Ghigo E."/>
            <person name="Colson P."/>
            <person name="Levasseur A."/>
            <person name="Kroemer G."/>
            <person name="Raoult D."/>
            <person name="La Scola B."/>
        </authorList>
    </citation>
    <scope>NUCLEOTIDE SEQUENCE [LARGE SCALE GENOMIC DNA]</scope>
    <source>
        <strain evidence="1">Soda lake</strain>
    </source>
</reference>
<protein>
    <submittedName>
        <fullName evidence="1">Uncharacterized protein</fullName>
    </submittedName>
</protein>
<proteinExistence type="predicted"/>
<organism evidence="1">
    <name type="scientific">Tupanvirus soda lake</name>
    <dbReference type="NCBI Taxonomy" id="2126985"/>
    <lineage>
        <taxon>Viruses</taxon>
        <taxon>Varidnaviria</taxon>
        <taxon>Bamfordvirae</taxon>
        <taxon>Nucleocytoviricota</taxon>
        <taxon>Megaviricetes</taxon>
        <taxon>Imitervirales</taxon>
        <taxon>Mimiviridae</taxon>
        <taxon>Megamimivirinae</taxon>
        <taxon>Tupanvirus</taxon>
        <taxon>Tupanvirus salinum</taxon>
    </lineage>
</organism>
<accession>A0A6N1NUB2</accession>
<reference evidence="1" key="1">
    <citation type="submission" date="2017-01" db="EMBL/GenBank/DDBJ databases">
        <authorList>
            <person name="Assis F.L."/>
            <person name="Abrahao J.S."/>
            <person name="Silva L."/>
            <person name="Khalil J.B."/>
            <person name="Rodrigues R."/>
            <person name="Silva L.S."/>
            <person name="Arantes T."/>
            <person name="Boratto P."/>
            <person name="Andrade M."/>
            <person name="Kroon E.G."/>
            <person name="Ribeiro B."/>
            <person name="Bergier I."/>
            <person name="Seligmann H."/>
            <person name="Ghigo E."/>
            <person name="Colson P."/>
            <person name="Levasseur A."/>
            <person name="Raoult D."/>
            <person name="Scola B.L."/>
        </authorList>
    </citation>
    <scope>NUCLEOTIDE SEQUENCE</scope>
    <source>
        <strain evidence="1">Soda lake</strain>
    </source>
</reference>
<dbReference type="KEGG" id="vg:80518555"/>